<name>A0A914M621_MELIC</name>
<accession>A0A914M621</accession>
<feature type="region of interest" description="Disordered" evidence="1">
    <location>
        <begin position="440"/>
        <end position="575"/>
    </location>
</feature>
<sequence length="575" mass="64951">MNKKLFFLTTLSIFVFLFDKSSAKVPLRAKRGDELEPTNNETLPTSTTEEGKSANNSTTTEGNIKGNEDKNEEEKANEDDLGEEDLPHYSHSTDTTTTSLDDYYGENMHAEETPNENDNKNMTKNSDGENKINETVDFDGEKCVLAEGKGLAFKIKNGGLEYATNGSIKVRETKDEGIINTSMKNIENLSTKTCSIGNYEQFSYCARLKFFGSKGIDIVKNGTLFERNNPKTISEYKKNYMQDMVLVMIEGCVICRNASNQTITLKFIQSHPKGPIENACPEINENISTLDLDLTKYNNGFIVGGIVSDRLCPSRKSFDDEIEIAPLTYKHKLKIEIEHSCEGEKTKHVINFASEIDIKNLTDNVFEMRGLSINLTGNSTEETYDWEKADEYFSPKKAAELKTTTELVPKIEAINNTTEASNTTTIGKIVLPKNGRIYDEEKEGEKVEEDNEEDKEDEIKQGEENVVEMIYLEETTHSNDEGKENEVNKNEEITTSKPEEVSTKIGESNEEKENEKINEKLEEKHNDEKEEGDNEIKEEEGKDDNKSKDEAINKGNEEENDDGEKKNLKENEGEN</sequence>
<feature type="compositionally biased region" description="Basic and acidic residues" evidence="1">
    <location>
        <begin position="474"/>
        <end position="528"/>
    </location>
</feature>
<evidence type="ECO:0000313" key="4">
    <source>
        <dbReference type="WBParaSite" id="Minc3s01338g22910"/>
    </source>
</evidence>
<feature type="chain" id="PRO_5037915519" evidence="2">
    <location>
        <begin position="24"/>
        <end position="575"/>
    </location>
</feature>
<feature type="compositionally biased region" description="Basic and acidic residues" evidence="1">
    <location>
        <begin position="539"/>
        <end position="575"/>
    </location>
</feature>
<evidence type="ECO:0000313" key="3">
    <source>
        <dbReference type="Proteomes" id="UP000887563"/>
    </source>
</evidence>
<feature type="compositionally biased region" description="Basic and acidic residues" evidence="1">
    <location>
        <begin position="108"/>
        <end position="131"/>
    </location>
</feature>
<reference evidence="4" key="1">
    <citation type="submission" date="2022-11" db="UniProtKB">
        <authorList>
            <consortium name="WormBaseParasite"/>
        </authorList>
    </citation>
    <scope>IDENTIFICATION</scope>
</reference>
<feature type="region of interest" description="Disordered" evidence="1">
    <location>
        <begin position="29"/>
        <end position="131"/>
    </location>
</feature>
<feature type="compositionally biased region" description="Acidic residues" evidence="1">
    <location>
        <begin position="446"/>
        <end position="456"/>
    </location>
</feature>
<feature type="signal peptide" evidence="2">
    <location>
        <begin position="1"/>
        <end position="23"/>
    </location>
</feature>
<proteinExistence type="predicted"/>
<dbReference type="Proteomes" id="UP000887563">
    <property type="component" value="Unplaced"/>
</dbReference>
<keyword evidence="2" id="KW-0732">Signal</keyword>
<feature type="compositionally biased region" description="Acidic residues" evidence="1">
    <location>
        <begin position="529"/>
        <end position="538"/>
    </location>
</feature>
<evidence type="ECO:0000256" key="1">
    <source>
        <dbReference type="SAM" id="MobiDB-lite"/>
    </source>
</evidence>
<dbReference type="WBParaSite" id="Minc3s01338g22910">
    <property type="protein sequence ID" value="Minc3s01338g22910"/>
    <property type="gene ID" value="Minc3s01338g22910"/>
</dbReference>
<organism evidence="3 4">
    <name type="scientific">Meloidogyne incognita</name>
    <name type="common">Southern root-knot nematode worm</name>
    <name type="synonym">Oxyuris incognita</name>
    <dbReference type="NCBI Taxonomy" id="6306"/>
    <lineage>
        <taxon>Eukaryota</taxon>
        <taxon>Metazoa</taxon>
        <taxon>Ecdysozoa</taxon>
        <taxon>Nematoda</taxon>
        <taxon>Chromadorea</taxon>
        <taxon>Rhabditida</taxon>
        <taxon>Tylenchina</taxon>
        <taxon>Tylenchomorpha</taxon>
        <taxon>Tylenchoidea</taxon>
        <taxon>Meloidogynidae</taxon>
        <taxon>Meloidogyninae</taxon>
        <taxon>Meloidogyne</taxon>
        <taxon>Meloidogyne incognita group</taxon>
    </lineage>
</organism>
<evidence type="ECO:0000256" key="2">
    <source>
        <dbReference type="SAM" id="SignalP"/>
    </source>
</evidence>
<protein>
    <submittedName>
        <fullName evidence="4">Uncharacterized protein</fullName>
    </submittedName>
</protein>
<dbReference type="AlphaFoldDB" id="A0A914M621"/>
<feature type="compositionally biased region" description="Acidic residues" evidence="1">
    <location>
        <begin position="75"/>
        <end position="84"/>
    </location>
</feature>
<feature type="compositionally biased region" description="Low complexity" evidence="1">
    <location>
        <begin position="89"/>
        <end position="102"/>
    </location>
</feature>
<keyword evidence="3" id="KW-1185">Reference proteome</keyword>
<feature type="compositionally biased region" description="Polar residues" evidence="1">
    <location>
        <begin position="37"/>
        <end position="60"/>
    </location>
</feature>